<dbReference type="EMBL" id="VYZB01001167">
    <property type="protein sequence ID" value="NWS78068.1"/>
    <property type="molecule type" value="Genomic_DNA"/>
</dbReference>
<dbReference type="Gene3D" id="2.60.40.10">
    <property type="entry name" value="Immunoglobulins"/>
    <property type="match status" value="1"/>
</dbReference>
<keyword evidence="3" id="KW-1280">Immunoglobulin</keyword>
<dbReference type="InterPro" id="IPR013106">
    <property type="entry name" value="Ig_V-set"/>
</dbReference>
<protein>
    <submittedName>
        <fullName evidence="5">HV03 protein</fullName>
    </submittedName>
</protein>
<keyword evidence="6" id="KW-1185">Reference proteome</keyword>
<dbReference type="PROSITE" id="PS50835">
    <property type="entry name" value="IG_LIKE"/>
    <property type="match status" value="1"/>
</dbReference>
<keyword evidence="2" id="KW-1064">Adaptive immunity</keyword>
<evidence type="ECO:0000256" key="2">
    <source>
        <dbReference type="ARBA" id="ARBA00023130"/>
    </source>
</evidence>
<proteinExistence type="predicted"/>
<evidence type="ECO:0000256" key="3">
    <source>
        <dbReference type="ARBA" id="ARBA00043265"/>
    </source>
</evidence>
<organism evidence="5 6">
    <name type="scientific">Crotophaga sulcirostris</name>
    <name type="common">Groove-billed ani</name>
    <dbReference type="NCBI Taxonomy" id="33598"/>
    <lineage>
        <taxon>Eukaryota</taxon>
        <taxon>Metazoa</taxon>
        <taxon>Chordata</taxon>
        <taxon>Craniata</taxon>
        <taxon>Vertebrata</taxon>
        <taxon>Euteleostomi</taxon>
        <taxon>Archelosauria</taxon>
        <taxon>Archosauria</taxon>
        <taxon>Dinosauria</taxon>
        <taxon>Saurischia</taxon>
        <taxon>Theropoda</taxon>
        <taxon>Coelurosauria</taxon>
        <taxon>Aves</taxon>
        <taxon>Neognathae</taxon>
        <taxon>Neoaves</taxon>
        <taxon>Otidimorphae</taxon>
        <taxon>Cuculiformes</taxon>
        <taxon>Crotophagidae</taxon>
        <taxon>Crotophaga</taxon>
    </lineage>
</organism>
<feature type="non-terminal residue" evidence="5">
    <location>
        <position position="105"/>
    </location>
</feature>
<dbReference type="PANTHER" id="PTHR23266">
    <property type="entry name" value="IMMUNOGLOBULIN HEAVY CHAIN"/>
    <property type="match status" value="1"/>
</dbReference>
<dbReference type="AlphaFoldDB" id="A0A7K5I8Y9"/>
<dbReference type="InterPro" id="IPR036179">
    <property type="entry name" value="Ig-like_dom_sf"/>
</dbReference>
<evidence type="ECO:0000313" key="6">
    <source>
        <dbReference type="Proteomes" id="UP000549499"/>
    </source>
</evidence>
<evidence type="ECO:0000256" key="1">
    <source>
        <dbReference type="ARBA" id="ARBA00022859"/>
    </source>
</evidence>
<dbReference type="SUPFAM" id="SSF48726">
    <property type="entry name" value="Immunoglobulin"/>
    <property type="match status" value="1"/>
</dbReference>
<evidence type="ECO:0000259" key="4">
    <source>
        <dbReference type="PROSITE" id="PS50835"/>
    </source>
</evidence>
<evidence type="ECO:0000313" key="5">
    <source>
        <dbReference type="EMBL" id="NWS78068.1"/>
    </source>
</evidence>
<dbReference type="InterPro" id="IPR007110">
    <property type="entry name" value="Ig-like_dom"/>
</dbReference>
<comment type="caution">
    <text evidence="5">The sequence shown here is derived from an EMBL/GenBank/DDBJ whole genome shotgun (WGS) entry which is preliminary data.</text>
</comment>
<dbReference type="SMART" id="SM00406">
    <property type="entry name" value="IGv"/>
    <property type="match status" value="1"/>
</dbReference>
<dbReference type="GO" id="GO:0005576">
    <property type="term" value="C:extracellular region"/>
    <property type="evidence" value="ECO:0007669"/>
    <property type="project" value="UniProtKB-ARBA"/>
</dbReference>
<gene>
    <name evidence="5" type="primary">Hv03</name>
    <name evidence="5" type="ORF">CROSUL_R13467</name>
</gene>
<dbReference type="GO" id="GO:0019814">
    <property type="term" value="C:immunoglobulin complex"/>
    <property type="evidence" value="ECO:0007669"/>
    <property type="project" value="UniProtKB-KW"/>
</dbReference>
<dbReference type="OrthoDB" id="9426090at2759"/>
<feature type="non-terminal residue" evidence="5">
    <location>
        <position position="1"/>
    </location>
</feature>
<dbReference type="InterPro" id="IPR013783">
    <property type="entry name" value="Ig-like_fold"/>
</dbReference>
<dbReference type="Proteomes" id="UP000549499">
    <property type="component" value="Unassembled WGS sequence"/>
</dbReference>
<reference evidence="5 6" key="1">
    <citation type="submission" date="2019-09" db="EMBL/GenBank/DDBJ databases">
        <title>Bird 10,000 Genomes (B10K) Project - Family phase.</title>
        <authorList>
            <person name="Zhang G."/>
        </authorList>
    </citation>
    <scope>NUCLEOTIDE SEQUENCE [LARGE SCALE GENOMIC DNA]</scope>
    <source>
        <strain evidence="5">B10K-DU-003-44</strain>
        <tissue evidence="5">Muscle</tissue>
    </source>
</reference>
<sequence>GLRAQPRLMEAGGGLQAPGDSMHLSCHGAGFTFKRQSLWWYRQAPGARLEWVSFIDYDSAVIKFGPSVQGRATASRDDFQSQTSLSLHVLHPWDSAHYICAVRSE</sequence>
<dbReference type="InterPro" id="IPR050199">
    <property type="entry name" value="IgHV"/>
</dbReference>
<keyword evidence="1" id="KW-0391">Immunity</keyword>
<dbReference type="Pfam" id="PF07686">
    <property type="entry name" value="V-set"/>
    <property type="match status" value="1"/>
</dbReference>
<feature type="domain" description="Ig-like" evidence="4">
    <location>
        <begin position="6"/>
        <end position="105"/>
    </location>
</feature>
<accession>A0A7K5I8Y9</accession>
<dbReference type="GO" id="GO:0002250">
    <property type="term" value="P:adaptive immune response"/>
    <property type="evidence" value="ECO:0007669"/>
    <property type="project" value="UniProtKB-KW"/>
</dbReference>
<name>A0A7K5I8Y9_CROSL</name>